<dbReference type="Proteomes" id="UP001642360">
    <property type="component" value="Unassembled WGS sequence"/>
</dbReference>
<evidence type="ECO:0000256" key="2">
    <source>
        <dbReference type="ARBA" id="ARBA00022679"/>
    </source>
</evidence>
<dbReference type="EMBL" id="CAUOFW020001724">
    <property type="protein sequence ID" value="CAK9147893.1"/>
    <property type="molecule type" value="Genomic_DNA"/>
</dbReference>
<dbReference type="Pfam" id="PF00201">
    <property type="entry name" value="UDPGT"/>
    <property type="match status" value="1"/>
</dbReference>
<keyword evidence="4" id="KW-1185">Reference proteome</keyword>
<protein>
    <submittedName>
        <fullName evidence="3">Uncharacterized protein</fullName>
    </submittedName>
</protein>
<dbReference type="InterPro" id="IPR002213">
    <property type="entry name" value="UDP_glucos_trans"/>
</dbReference>
<dbReference type="GO" id="GO:0016740">
    <property type="term" value="F:transferase activity"/>
    <property type="evidence" value="ECO:0007669"/>
    <property type="project" value="UniProtKB-KW"/>
</dbReference>
<name>A0ABC8RT40_9AQUA</name>
<dbReference type="PANTHER" id="PTHR48047">
    <property type="entry name" value="GLYCOSYLTRANSFERASE"/>
    <property type="match status" value="1"/>
</dbReference>
<comment type="caution">
    <text evidence="3">The sequence shown here is derived from an EMBL/GenBank/DDBJ whole genome shotgun (WGS) entry which is preliminary data.</text>
</comment>
<gene>
    <name evidence="3" type="ORF">ILEXP_LOCUS15827</name>
</gene>
<organism evidence="3 4">
    <name type="scientific">Ilex paraguariensis</name>
    <name type="common">yerba mate</name>
    <dbReference type="NCBI Taxonomy" id="185542"/>
    <lineage>
        <taxon>Eukaryota</taxon>
        <taxon>Viridiplantae</taxon>
        <taxon>Streptophyta</taxon>
        <taxon>Embryophyta</taxon>
        <taxon>Tracheophyta</taxon>
        <taxon>Spermatophyta</taxon>
        <taxon>Magnoliopsida</taxon>
        <taxon>eudicotyledons</taxon>
        <taxon>Gunneridae</taxon>
        <taxon>Pentapetalae</taxon>
        <taxon>asterids</taxon>
        <taxon>campanulids</taxon>
        <taxon>Aquifoliales</taxon>
        <taxon>Aquifoliaceae</taxon>
        <taxon>Ilex</taxon>
    </lineage>
</organism>
<reference evidence="3 4" key="1">
    <citation type="submission" date="2024-02" db="EMBL/GenBank/DDBJ databases">
        <authorList>
            <person name="Vignale AGUSTIN F."/>
            <person name="Sosa J E."/>
            <person name="Modenutti C."/>
        </authorList>
    </citation>
    <scope>NUCLEOTIDE SEQUENCE [LARGE SCALE GENOMIC DNA]</scope>
</reference>
<dbReference type="Gene3D" id="3.40.50.2000">
    <property type="entry name" value="Glycogen Phosphorylase B"/>
    <property type="match status" value="2"/>
</dbReference>
<accession>A0ABC8RT40</accession>
<dbReference type="AlphaFoldDB" id="A0ABC8RT40"/>
<evidence type="ECO:0000256" key="1">
    <source>
        <dbReference type="ARBA" id="ARBA00009995"/>
    </source>
</evidence>
<sequence length="429" mass="48034">MATTAQSYGAHLLVFPFPSSGHIIPVLDLTRLLFARGLHITVLVTPTYLPLLEPLLTSHPSSSIQSLVLSLPKPSISSQSNIFAKMSKLHELRDPILQWFQSHPAPPVAIISDFFLGWIHDLASQLKVPRVVFWPSGAFASLVLNYLWRDLPRNDHPDDDNVLISLPKIPNSPKFPWWQLSRLYRACKEGDPDCEFFRNGMLANFASWAVVFNSFTNLEEIYIDHFKEKVMGHDRVCRCVLEDDQMEALATALECSGVHFIWCVKTSDEELVANESGGAILDEFEDRVKDRGFVIRGWAPQLEILRHRAVGTFLTHCGWNSVLEGLNSGVMMLAWPMGADQFCNAMLLVDQLGVAIRVCAGGEKVVPNSTELARLFIDSVSGARPERAIVMQLQEEASKAVLVKGGSSHRELDELVKRLSELHSGRHYD</sequence>
<comment type="similarity">
    <text evidence="1">Belongs to the UDP-glycosyltransferase family.</text>
</comment>
<proteinExistence type="inferred from homology"/>
<evidence type="ECO:0000313" key="4">
    <source>
        <dbReference type="Proteomes" id="UP001642360"/>
    </source>
</evidence>
<evidence type="ECO:0000313" key="3">
    <source>
        <dbReference type="EMBL" id="CAK9147893.1"/>
    </source>
</evidence>
<dbReference type="SUPFAM" id="SSF53756">
    <property type="entry name" value="UDP-Glycosyltransferase/glycogen phosphorylase"/>
    <property type="match status" value="1"/>
</dbReference>
<dbReference type="CDD" id="cd03784">
    <property type="entry name" value="GT1_Gtf-like"/>
    <property type="match status" value="1"/>
</dbReference>
<keyword evidence="2" id="KW-0808">Transferase</keyword>
<dbReference type="PANTHER" id="PTHR48047:SF118">
    <property type="entry name" value="HEXOSYLTRANSFERASE-RELATED"/>
    <property type="match status" value="1"/>
</dbReference>